<evidence type="ECO:0000313" key="3">
    <source>
        <dbReference type="Proteomes" id="UP001229280"/>
    </source>
</evidence>
<dbReference type="EMBL" id="MH719095">
    <property type="protein sequence ID" value="AYW01742.1"/>
    <property type="molecule type" value="Genomic_RNA"/>
</dbReference>
<reference evidence="2" key="1">
    <citation type="journal article" date="2018" name="J. Gen. Virol.">
        <title>Detection of novel and recognized RNA viruses in mosquitoes from the Yucatan Peninsula of Mexico using metagenomics and characterization of their in vitro host ranges.</title>
        <authorList>
            <person name="Charles J."/>
            <person name="Tangudu C.S."/>
            <person name="Hurt S.L."/>
            <person name="Tumescheit C."/>
            <person name="Firth A.E."/>
            <person name="Garcia-Rejon J.E."/>
            <person name="Machain-Williams C."/>
            <person name="Blitvich B.J."/>
        </authorList>
    </citation>
    <scope>NUCLEOTIDE SEQUENCE</scope>
    <source>
        <strain evidence="2">UXMV-M985</strain>
    </source>
</reference>
<evidence type="ECO:0000313" key="2">
    <source>
        <dbReference type="EMBL" id="AYW01742.1"/>
    </source>
</evidence>
<keyword evidence="1" id="KW-0472">Membrane</keyword>
<name>A0A3G5BMI8_9VIRU</name>
<accession>A0A3G5BMI8</accession>
<sequence length="70" mass="8003">MNLQTTLDFLAYLALLWYVVSFVFNLIHSLLERKNGSAAYWYGCESAHYGLPECTCPQEAYYQESLGSDP</sequence>
<protein>
    <submittedName>
        <fullName evidence="2">ORF3a protein</fullName>
    </submittedName>
</protein>
<dbReference type="Proteomes" id="UP001229280">
    <property type="component" value="Segment"/>
</dbReference>
<keyword evidence="1" id="KW-1133">Transmembrane helix</keyword>
<proteinExistence type="predicted"/>
<organism evidence="2 3">
    <name type="scientific">Uxmal virus</name>
    <dbReference type="NCBI Taxonomy" id="2488578"/>
    <lineage>
        <taxon>Viruses</taxon>
        <taxon>Riboviria</taxon>
        <taxon>Negevirus</taxon>
    </lineage>
</organism>
<keyword evidence="1" id="KW-0812">Transmembrane</keyword>
<evidence type="ECO:0000256" key="1">
    <source>
        <dbReference type="SAM" id="Phobius"/>
    </source>
</evidence>
<feature type="transmembrane region" description="Helical" evidence="1">
    <location>
        <begin position="12"/>
        <end position="31"/>
    </location>
</feature>